<feature type="domain" description="Pectinesterase inhibitor" evidence="5">
    <location>
        <begin position="24"/>
        <end position="172"/>
    </location>
</feature>
<feature type="non-terminal residue" evidence="6">
    <location>
        <position position="1"/>
    </location>
</feature>
<dbReference type="InterPro" id="IPR006501">
    <property type="entry name" value="Pectinesterase_inhib_dom"/>
</dbReference>
<evidence type="ECO:0000256" key="3">
    <source>
        <dbReference type="ARBA" id="ARBA00038471"/>
    </source>
</evidence>
<sequence length="173" mass="18898">KMKNLIYKYIIVVVHIAFCLLTQCSADLIQSTCQKTPMYNLCVSTLLSDPTSAKADNVSGLAHISANILMSKSKATLSQIQMWLKCANSPQLQKALQSCFSKYDTIVNYDLPMALSGIDLGNPKFAAEGLADGANEAQHCEESFNGLKSPSLFQNKFVHDFSLVVTSIVNTLL</sequence>
<dbReference type="Pfam" id="PF04043">
    <property type="entry name" value="PMEI"/>
    <property type="match status" value="1"/>
</dbReference>
<gene>
    <name evidence="6" type="ORF">CFOL_v3_15177</name>
</gene>
<evidence type="ECO:0000256" key="4">
    <source>
        <dbReference type="SAM" id="SignalP"/>
    </source>
</evidence>
<dbReference type="Gene3D" id="1.20.140.40">
    <property type="entry name" value="Invertase/pectin methylesterase inhibitor family protein"/>
    <property type="match status" value="1"/>
</dbReference>
<dbReference type="OrthoDB" id="1918674at2759"/>
<evidence type="ECO:0000256" key="1">
    <source>
        <dbReference type="ARBA" id="ARBA00022729"/>
    </source>
</evidence>
<keyword evidence="7" id="KW-1185">Reference proteome</keyword>
<dbReference type="PANTHER" id="PTHR35357:SF8">
    <property type="entry name" value="OS01G0111000 PROTEIN"/>
    <property type="match status" value="1"/>
</dbReference>
<dbReference type="InterPro" id="IPR035513">
    <property type="entry name" value="Invertase/methylesterase_inhib"/>
</dbReference>
<dbReference type="InterPro" id="IPR034087">
    <property type="entry name" value="C/VIF1"/>
</dbReference>
<dbReference type="STRING" id="3775.A0A1Q3BUL6"/>
<evidence type="ECO:0000313" key="7">
    <source>
        <dbReference type="Proteomes" id="UP000187406"/>
    </source>
</evidence>
<keyword evidence="2" id="KW-1015">Disulfide bond</keyword>
<feature type="chain" id="PRO_5012456361" evidence="4">
    <location>
        <begin position="27"/>
        <end position="173"/>
    </location>
</feature>
<dbReference type="SUPFAM" id="SSF101148">
    <property type="entry name" value="Plant invertase/pectin methylesterase inhibitor"/>
    <property type="match status" value="1"/>
</dbReference>
<organism evidence="6 7">
    <name type="scientific">Cephalotus follicularis</name>
    <name type="common">Albany pitcher plant</name>
    <dbReference type="NCBI Taxonomy" id="3775"/>
    <lineage>
        <taxon>Eukaryota</taxon>
        <taxon>Viridiplantae</taxon>
        <taxon>Streptophyta</taxon>
        <taxon>Embryophyta</taxon>
        <taxon>Tracheophyta</taxon>
        <taxon>Spermatophyta</taxon>
        <taxon>Magnoliopsida</taxon>
        <taxon>eudicotyledons</taxon>
        <taxon>Gunneridae</taxon>
        <taxon>Pentapetalae</taxon>
        <taxon>rosids</taxon>
        <taxon>fabids</taxon>
        <taxon>Oxalidales</taxon>
        <taxon>Cephalotaceae</taxon>
        <taxon>Cephalotus</taxon>
    </lineage>
</organism>
<dbReference type="GO" id="GO:0004857">
    <property type="term" value="F:enzyme inhibitor activity"/>
    <property type="evidence" value="ECO:0007669"/>
    <property type="project" value="InterPro"/>
</dbReference>
<proteinExistence type="inferred from homology"/>
<comment type="caution">
    <text evidence="6">The sequence shown here is derived from an EMBL/GenBank/DDBJ whole genome shotgun (WGS) entry which is preliminary data.</text>
</comment>
<dbReference type="InParanoid" id="A0A1Q3BUL6"/>
<reference evidence="7" key="1">
    <citation type="submission" date="2016-04" db="EMBL/GenBank/DDBJ databases">
        <title>Cephalotus genome sequencing.</title>
        <authorList>
            <person name="Fukushima K."/>
            <person name="Hasebe M."/>
            <person name="Fang X."/>
        </authorList>
    </citation>
    <scope>NUCLEOTIDE SEQUENCE [LARGE SCALE GENOMIC DNA]</scope>
    <source>
        <strain evidence="7">cv. St1</strain>
    </source>
</reference>
<evidence type="ECO:0000259" key="5">
    <source>
        <dbReference type="SMART" id="SM00856"/>
    </source>
</evidence>
<name>A0A1Q3BUL6_CEPFO</name>
<dbReference type="CDD" id="cd15796">
    <property type="entry name" value="CIF_like"/>
    <property type="match status" value="1"/>
</dbReference>
<dbReference type="EMBL" id="BDDD01000931">
    <property type="protein sequence ID" value="GAV71687.1"/>
    <property type="molecule type" value="Genomic_DNA"/>
</dbReference>
<dbReference type="PANTHER" id="PTHR35357">
    <property type="entry name" value="OS02G0537100 PROTEIN"/>
    <property type="match status" value="1"/>
</dbReference>
<protein>
    <submittedName>
        <fullName evidence="6">PMEI domain-containing protein</fullName>
    </submittedName>
</protein>
<dbReference type="NCBIfam" id="TIGR01614">
    <property type="entry name" value="PME_inhib"/>
    <property type="match status" value="1"/>
</dbReference>
<dbReference type="SMART" id="SM00856">
    <property type="entry name" value="PMEI"/>
    <property type="match status" value="1"/>
</dbReference>
<comment type="similarity">
    <text evidence="3">Belongs to the PMEI family.</text>
</comment>
<accession>A0A1Q3BUL6</accession>
<evidence type="ECO:0000256" key="2">
    <source>
        <dbReference type="ARBA" id="ARBA00023157"/>
    </source>
</evidence>
<feature type="signal peptide" evidence="4">
    <location>
        <begin position="1"/>
        <end position="26"/>
    </location>
</feature>
<dbReference type="Proteomes" id="UP000187406">
    <property type="component" value="Unassembled WGS sequence"/>
</dbReference>
<evidence type="ECO:0000313" key="6">
    <source>
        <dbReference type="EMBL" id="GAV71687.1"/>
    </source>
</evidence>
<keyword evidence="1 4" id="KW-0732">Signal</keyword>
<dbReference type="AlphaFoldDB" id="A0A1Q3BUL6"/>